<organism evidence="2 3">
    <name type="scientific">Collinsella tanakaei</name>
    <dbReference type="NCBI Taxonomy" id="626935"/>
    <lineage>
        <taxon>Bacteria</taxon>
        <taxon>Bacillati</taxon>
        <taxon>Actinomycetota</taxon>
        <taxon>Coriobacteriia</taxon>
        <taxon>Coriobacteriales</taxon>
        <taxon>Coriobacteriaceae</taxon>
        <taxon>Collinsella</taxon>
    </lineage>
</organism>
<evidence type="ECO:0000313" key="2">
    <source>
        <dbReference type="EMBL" id="RGL11731.1"/>
    </source>
</evidence>
<name>A0A3E4QXA3_9ACTN</name>
<proteinExistence type="predicted"/>
<gene>
    <name evidence="2" type="ORF">DXC81_01695</name>
</gene>
<dbReference type="Proteomes" id="UP000260943">
    <property type="component" value="Unassembled WGS sequence"/>
</dbReference>
<feature type="domain" description="AbiEi antitoxin N-terminal" evidence="1">
    <location>
        <begin position="2"/>
        <end position="44"/>
    </location>
</feature>
<comment type="caution">
    <text evidence="2">The sequence shown here is derived from an EMBL/GenBank/DDBJ whole genome shotgun (WGS) entry which is preliminary data.</text>
</comment>
<evidence type="ECO:0000313" key="3">
    <source>
        <dbReference type="Proteomes" id="UP000260943"/>
    </source>
</evidence>
<evidence type="ECO:0000259" key="1">
    <source>
        <dbReference type="Pfam" id="PF13338"/>
    </source>
</evidence>
<accession>A0A3E4QXA3</accession>
<dbReference type="Pfam" id="PF13338">
    <property type="entry name" value="AbiEi_4"/>
    <property type="match status" value="1"/>
</dbReference>
<dbReference type="EMBL" id="QSRJ01000002">
    <property type="protein sequence ID" value="RGL11731.1"/>
    <property type="molecule type" value="Genomic_DNA"/>
</dbReference>
<protein>
    <recommendedName>
        <fullName evidence="1">AbiEi antitoxin N-terminal domain-containing protein</fullName>
    </recommendedName>
</protein>
<dbReference type="InterPro" id="IPR025159">
    <property type="entry name" value="AbiEi_N"/>
</dbReference>
<dbReference type="AlphaFoldDB" id="A0A3E4QXA3"/>
<reference evidence="2 3" key="1">
    <citation type="submission" date="2018-08" db="EMBL/GenBank/DDBJ databases">
        <title>A genome reference for cultivated species of the human gut microbiota.</title>
        <authorList>
            <person name="Zou Y."/>
            <person name="Xue W."/>
            <person name="Luo G."/>
        </authorList>
    </citation>
    <scope>NUCLEOTIDE SEQUENCE [LARGE SCALE GENOMIC DNA]</scope>
    <source>
        <strain evidence="2 3">TF08-14</strain>
    </source>
</reference>
<sequence length="188" mass="21071">MASKHNGFVTTSQVTNSGIPRRKLAEAVEEGALIRIDRGLYALPEVWEDPYLIAQHRFSRGIFSDDTALFLHGMTDRAPFVLTMTFPRSYNASAARDAGIVCRTCSDEVYDLGVVTMRTEYGNSVRLYDLERSLCDVVRGQKTIDSQVVAPAMKAYARSKRRDAAKLIWYAGKLGVEKKVRGYLEVLL</sequence>